<dbReference type="Pfam" id="PF15611">
    <property type="entry name" value="EH_Signature"/>
    <property type="match status" value="1"/>
</dbReference>
<name>Q2SG59_HAHCH</name>
<dbReference type="RefSeq" id="WP_011397433.1">
    <property type="nucleotide sequence ID" value="NC_007645.1"/>
</dbReference>
<proteinExistence type="predicted"/>
<dbReference type="HOGENOM" id="CLU_021580_0_0_6"/>
<sequence length="493" mass="56277">MTLKLRSIEFSLPDWPDKAFNGIREAEKRLADIAGSAGKGSTRFQDTCSRIGRAASQGESAILANINDPIEIRALTYLLSVPAENHAPIMLTERIIKRMEEIKSPMSRLSLMQLVRAFFFRFDNLVSPLGLQTLIALIKDQLRTLNRGAQGGLSTYASSSSLLFSETGPAKLAEKAQREAIDLDVLFKRLSLTGLGESRYLTLARCQYYLRTLETIPINQSHSILSEICKKEVFTTPLDESRLVGHGVLEIIIDRSKGSVIHTDWRNAILAIAGDPRVPKSAENYQRWWSLLGEERVALMRGWLSRFDLKLFLSILEQSAKDSGERDMERMFAPRKKFMEGLLEEGVIVESRLFLSTYATRYLKQRYKKEDLPAYARVRSSRTSMIYLNIKNKVYLVEGSHSFPIKIFNKLAPESRLPNYNIDEVTDEQLRNGEMERFHRTYGLNGCLSQTHRDLIWQNSVLQFMKSNGVLIRAAKVIRQESYRAYKEKFGSN</sequence>
<dbReference type="InterPro" id="IPR028943">
    <property type="entry name" value="ZorC_EH_Signature_dom"/>
</dbReference>
<protein>
    <recommendedName>
        <fullName evidence="1">Zorya protein ZorC EH domain-containing protein</fullName>
    </recommendedName>
</protein>
<dbReference type="EMBL" id="CP000155">
    <property type="protein sequence ID" value="ABC30365.1"/>
    <property type="molecule type" value="Genomic_DNA"/>
</dbReference>
<dbReference type="OrthoDB" id="5431366at2"/>
<dbReference type="AlphaFoldDB" id="Q2SG59"/>
<feature type="domain" description="Zorya protein ZorC EH" evidence="1">
    <location>
        <begin position="24"/>
        <end position="463"/>
    </location>
</feature>
<dbReference type="Proteomes" id="UP000000238">
    <property type="component" value="Chromosome"/>
</dbReference>
<dbReference type="eggNOG" id="ENOG502Z9SM">
    <property type="taxonomic scope" value="Bacteria"/>
</dbReference>
<evidence type="ECO:0000313" key="3">
    <source>
        <dbReference type="Proteomes" id="UP000000238"/>
    </source>
</evidence>
<keyword evidence="3" id="KW-1185">Reference proteome</keyword>
<evidence type="ECO:0000259" key="1">
    <source>
        <dbReference type="Pfam" id="PF15611"/>
    </source>
</evidence>
<gene>
    <name evidence="2" type="ordered locus">HCH_03626</name>
</gene>
<reference evidence="2 3" key="1">
    <citation type="journal article" date="2005" name="Nucleic Acids Res.">
        <title>Genomic blueprint of Hahella chejuensis, a marine microbe producing an algicidal agent.</title>
        <authorList>
            <person name="Jeong H."/>
            <person name="Yim J.H."/>
            <person name="Lee C."/>
            <person name="Choi S.-H."/>
            <person name="Park Y.K."/>
            <person name="Yoon S.H."/>
            <person name="Hur C.-G."/>
            <person name="Kang H.-Y."/>
            <person name="Kim D."/>
            <person name="Lee H.H."/>
            <person name="Park K.H."/>
            <person name="Park S.-H."/>
            <person name="Park H.-S."/>
            <person name="Lee H.K."/>
            <person name="Oh T.K."/>
            <person name="Kim J.F."/>
        </authorList>
    </citation>
    <scope>NUCLEOTIDE SEQUENCE [LARGE SCALE GENOMIC DNA]</scope>
    <source>
        <strain evidence="2 3">KCTC 2396</strain>
    </source>
</reference>
<dbReference type="STRING" id="349521.HCH_03626"/>
<evidence type="ECO:0000313" key="2">
    <source>
        <dbReference type="EMBL" id="ABC30365.1"/>
    </source>
</evidence>
<accession>Q2SG59</accession>
<organism evidence="2 3">
    <name type="scientific">Hahella chejuensis (strain KCTC 2396)</name>
    <dbReference type="NCBI Taxonomy" id="349521"/>
    <lineage>
        <taxon>Bacteria</taxon>
        <taxon>Pseudomonadati</taxon>
        <taxon>Pseudomonadota</taxon>
        <taxon>Gammaproteobacteria</taxon>
        <taxon>Oceanospirillales</taxon>
        <taxon>Hahellaceae</taxon>
        <taxon>Hahella</taxon>
    </lineage>
</organism>
<dbReference type="KEGG" id="hch:HCH_03626"/>